<evidence type="ECO:0000256" key="8">
    <source>
        <dbReference type="ARBA" id="ARBA00023224"/>
    </source>
</evidence>
<reference evidence="12" key="1">
    <citation type="submission" date="2022-03" db="EMBL/GenBank/DDBJ databases">
        <authorList>
            <person name="Martin C."/>
        </authorList>
    </citation>
    <scope>NUCLEOTIDE SEQUENCE</scope>
</reference>
<evidence type="ECO:0000256" key="9">
    <source>
        <dbReference type="RuleBase" id="RU000688"/>
    </source>
</evidence>
<keyword evidence="4 10" id="KW-1133">Transmembrane helix</keyword>
<keyword evidence="3 9" id="KW-0812">Transmembrane</keyword>
<dbReference type="Pfam" id="PF00001">
    <property type="entry name" value="7tm_1"/>
    <property type="match status" value="1"/>
</dbReference>
<dbReference type="OrthoDB" id="10042731at2759"/>
<dbReference type="Gene3D" id="1.20.1070.10">
    <property type="entry name" value="Rhodopsin 7-helix transmembrane proteins"/>
    <property type="match status" value="1"/>
</dbReference>
<evidence type="ECO:0000256" key="1">
    <source>
        <dbReference type="ARBA" id="ARBA00004651"/>
    </source>
</evidence>
<dbReference type="PROSITE" id="PS00237">
    <property type="entry name" value="G_PROTEIN_RECEP_F1_1"/>
    <property type="match status" value="1"/>
</dbReference>
<dbReference type="PANTHER" id="PTHR24249">
    <property type="entry name" value="HISTAMINE RECEPTOR-RELATED G-PROTEIN COUPLED RECEPTOR"/>
    <property type="match status" value="1"/>
</dbReference>
<evidence type="ECO:0000313" key="12">
    <source>
        <dbReference type="EMBL" id="CAH1778980.1"/>
    </source>
</evidence>
<keyword evidence="7 9" id="KW-0675">Receptor</keyword>
<dbReference type="Proteomes" id="UP000749559">
    <property type="component" value="Unassembled WGS sequence"/>
</dbReference>
<dbReference type="AlphaFoldDB" id="A0A8S4ND20"/>
<dbReference type="InterPro" id="IPR017452">
    <property type="entry name" value="GPCR_Rhodpsn_7TM"/>
</dbReference>
<sequence>MATEDPTSTLAAENISTDVTETFRLSPLLPRNYLIAHAVFESIIAVLIVGGNSIVLISILIHKNLHTVNNLFLTSLAVADLIMGIFVSPLTIHILYVKPLIYVEHTQDKWSCVIRLYLLTMSFGASLFSICGIALDRYIAIIHPLKYRSLMTRRRVMVYILCFWVYVISTCAYLFSEGNIQFKAHETCRTKNVVSPLVFSVLKIHTFVAIFVSVMSHSVVAMVAAKHRARINSQLVRFNNNMAVAHRNENKIAKTMTLVVGLFLLCWLPSTINSLIKRADSPDWDKSLSYYLVALMVANSAVNPWIYGIGMKKMRKAMLNVMQCSMKRSI</sequence>
<dbReference type="SUPFAM" id="SSF81321">
    <property type="entry name" value="Family A G protein-coupled receptor-like"/>
    <property type="match status" value="1"/>
</dbReference>
<keyword evidence="2" id="KW-1003">Cell membrane</keyword>
<proteinExistence type="inferred from homology"/>
<feature type="domain" description="G-protein coupled receptors family 1 profile" evidence="11">
    <location>
        <begin position="51"/>
        <end position="307"/>
    </location>
</feature>
<evidence type="ECO:0000259" key="11">
    <source>
        <dbReference type="PROSITE" id="PS50262"/>
    </source>
</evidence>
<dbReference type="PRINTS" id="PR00237">
    <property type="entry name" value="GPCRRHODOPSN"/>
</dbReference>
<gene>
    <name evidence="12" type="ORF">OFUS_LOCUS5833</name>
</gene>
<organism evidence="12 13">
    <name type="scientific">Owenia fusiformis</name>
    <name type="common">Polychaete worm</name>
    <dbReference type="NCBI Taxonomy" id="6347"/>
    <lineage>
        <taxon>Eukaryota</taxon>
        <taxon>Metazoa</taxon>
        <taxon>Spiralia</taxon>
        <taxon>Lophotrochozoa</taxon>
        <taxon>Annelida</taxon>
        <taxon>Polychaeta</taxon>
        <taxon>Sedentaria</taxon>
        <taxon>Canalipalpata</taxon>
        <taxon>Sabellida</taxon>
        <taxon>Oweniida</taxon>
        <taxon>Oweniidae</taxon>
        <taxon>Owenia</taxon>
    </lineage>
</organism>
<evidence type="ECO:0000256" key="4">
    <source>
        <dbReference type="ARBA" id="ARBA00022989"/>
    </source>
</evidence>
<dbReference type="CDD" id="cd00637">
    <property type="entry name" value="7tm_classA_rhodopsin-like"/>
    <property type="match status" value="1"/>
</dbReference>
<dbReference type="EMBL" id="CAIIXF020000003">
    <property type="protein sequence ID" value="CAH1778980.1"/>
    <property type="molecule type" value="Genomic_DNA"/>
</dbReference>
<dbReference type="GO" id="GO:0004930">
    <property type="term" value="F:G protein-coupled receptor activity"/>
    <property type="evidence" value="ECO:0007669"/>
    <property type="project" value="UniProtKB-KW"/>
</dbReference>
<evidence type="ECO:0000256" key="10">
    <source>
        <dbReference type="SAM" id="Phobius"/>
    </source>
</evidence>
<keyword evidence="8 9" id="KW-0807">Transducer</keyword>
<feature type="transmembrane region" description="Helical" evidence="10">
    <location>
        <begin position="256"/>
        <end position="276"/>
    </location>
</feature>
<feature type="transmembrane region" description="Helical" evidence="10">
    <location>
        <begin position="288"/>
        <end position="309"/>
    </location>
</feature>
<feature type="transmembrane region" description="Helical" evidence="10">
    <location>
        <begin position="156"/>
        <end position="175"/>
    </location>
</feature>
<evidence type="ECO:0000256" key="3">
    <source>
        <dbReference type="ARBA" id="ARBA00022692"/>
    </source>
</evidence>
<dbReference type="GO" id="GO:0005886">
    <property type="term" value="C:plasma membrane"/>
    <property type="evidence" value="ECO:0007669"/>
    <property type="project" value="UniProtKB-SubCell"/>
</dbReference>
<feature type="transmembrane region" description="Helical" evidence="10">
    <location>
        <begin position="204"/>
        <end position="225"/>
    </location>
</feature>
<dbReference type="InterPro" id="IPR050569">
    <property type="entry name" value="TAAR"/>
</dbReference>
<keyword evidence="6 10" id="KW-0472">Membrane</keyword>
<feature type="transmembrane region" description="Helical" evidence="10">
    <location>
        <begin position="116"/>
        <end position="135"/>
    </location>
</feature>
<evidence type="ECO:0000256" key="6">
    <source>
        <dbReference type="ARBA" id="ARBA00023136"/>
    </source>
</evidence>
<comment type="subcellular location">
    <subcellularLocation>
        <location evidence="1">Cell membrane</location>
        <topology evidence="1">Multi-pass membrane protein</topology>
    </subcellularLocation>
</comment>
<comment type="caution">
    <text evidence="12">The sequence shown here is derived from an EMBL/GenBank/DDBJ whole genome shotgun (WGS) entry which is preliminary data.</text>
</comment>
<keyword evidence="13" id="KW-1185">Reference proteome</keyword>
<keyword evidence="5 9" id="KW-0297">G-protein coupled receptor</keyword>
<feature type="transmembrane region" description="Helical" evidence="10">
    <location>
        <begin position="34"/>
        <end position="59"/>
    </location>
</feature>
<accession>A0A8S4ND20</accession>
<feature type="transmembrane region" description="Helical" evidence="10">
    <location>
        <begin position="71"/>
        <end position="96"/>
    </location>
</feature>
<name>A0A8S4ND20_OWEFU</name>
<evidence type="ECO:0000256" key="5">
    <source>
        <dbReference type="ARBA" id="ARBA00023040"/>
    </source>
</evidence>
<evidence type="ECO:0000256" key="2">
    <source>
        <dbReference type="ARBA" id="ARBA00022475"/>
    </source>
</evidence>
<protein>
    <recommendedName>
        <fullName evidence="11">G-protein coupled receptors family 1 profile domain-containing protein</fullName>
    </recommendedName>
</protein>
<dbReference type="InterPro" id="IPR000276">
    <property type="entry name" value="GPCR_Rhodpsn"/>
</dbReference>
<comment type="similarity">
    <text evidence="9">Belongs to the G-protein coupled receptor 1 family.</text>
</comment>
<evidence type="ECO:0000313" key="13">
    <source>
        <dbReference type="Proteomes" id="UP000749559"/>
    </source>
</evidence>
<dbReference type="PANTHER" id="PTHR24249:SF424">
    <property type="entry name" value="G-PROTEIN COUPLED RECEPTORS FAMILY 1 PROFILE DOMAIN-CONTAINING PROTEIN"/>
    <property type="match status" value="1"/>
</dbReference>
<dbReference type="PROSITE" id="PS50262">
    <property type="entry name" value="G_PROTEIN_RECEP_F1_2"/>
    <property type="match status" value="1"/>
</dbReference>
<evidence type="ECO:0000256" key="7">
    <source>
        <dbReference type="ARBA" id="ARBA00023170"/>
    </source>
</evidence>
<dbReference type="SMART" id="SM01381">
    <property type="entry name" value="7TM_GPCR_Srsx"/>
    <property type="match status" value="1"/>
</dbReference>